<protein>
    <recommendedName>
        <fullName evidence="1">DUF4333 domain-containing protein</fullName>
    </recommendedName>
</protein>
<dbReference type="EMBL" id="LAZR01029634">
    <property type="protein sequence ID" value="KKL58996.1"/>
    <property type="molecule type" value="Genomic_DNA"/>
</dbReference>
<sequence length="94" mass="10116">MTRMAIVPLIVLGAVLAGCTSQLDTDKAEREIKKGIAEQTGVEVKSVECPDEVETEEGDTFECTAVAESGDEVSVKVTQTDDEGNVNWELDPDE</sequence>
<dbReference type="InterPro" id="IPR025637">
    <property type="entry name" value="DUF4333"/>
</dbReference>
<dbReference type="Pfam" id="PF14230">
    <property type="entry name" value="DUF4333"/>
    <property type="match status" value="1"/>
</dbReference>
<dbReference type="AlphaFoldDB" id="A0A0F9DYW4"/>
<evidence type="ECO:0000259" key="1">
    <source>
        <dbReference type="Pfam" id="PF14230"/>
    </source>
</evidence>
<evidence type="ECO:0000313" key="2">
    <source>
        <dbReference type="EMBL" id="KKL58996.1"/>
    </source>
</evidence>
<name>A0A0F9DYW4_9ZZZZ</name>
<proteinExistence type="predicted"/>
<feature type="domain" description="DUF4333" evidence="1">
    <location>
        <begin position="11"/>
        <end position="84"/>
    </location>
</feature>
<organism evidence="2">
    <name type="scientific">marine sediment metagenome</name>
    <dbReference type="NCBI Taxonomy" id="412755"/>
    <lineage>
        <taxon>unclassified sequences</taxon>
        <taxon>metagenomes</taxon>
        <taxon>ecological metagenomes</taxon>
    </lineage>
</organism>
<dbReference type="PROSITE" id="PS51257">
    <property type="entry name" value="PROKAR_LIPOPROTEIN"/>
    <property type="match status" value="1"/>
</dbReference>
<comment type="caution">
    <text evidence="2">The sequence shown here is derived from an EMBL/GenBank/DDBJ whole genome shotgun (WGS) entry which is preliminary data.</text>
</comment>
<accession>A0A0F9DYW4</accession>
<reference evidence="2" key="1">
    <citation type="journal article" date="2015" name="Nature">
        <title>Complex archaea that bridge the gap between prokaryotes and eukaryotes.</title>
        <authorList>
            <person name="Spang A."/>
            <person name="Saw J.H."/>
            <person name="Jorgensen S.L."/>
            <person name="Zaremba-Niedzwiedzka K."/>
            <person name="Martijn J."/>
            <person name="Lind A.E."/>
            <person name="van Eijk R."/>
            <person name="Schleper C."/>
            <person name="Guy L."/>
            <person name="Ettema T.J."/>
        </authorList>
    </citation>
    <scope>NUCLEOTIDE SEQUENCE</scope>
</reference>
<gene>
    <name evidence="2" type="ORF">LCGC14_2219760</name>
</gene>